<accession>A0A4Q9G180</accession>
<proteinExistence type="predicted"/>
<dbReference type="InterPro" id="IPR018389">
    <property type="entry name" value="DctP_fam"/>
</dbReference>
<evidence type="ECO:0000313" key="4">
    <source>
        <dbReference type="EMBL" id="TBN36354.1"/>
    </source>
</evidence>
<evidence type="ECO:0000256" key="1">
    <source>
        <dbReference type="ARBA" id="ARBA00004418"/>
    </source>
</evidence>
<protein>
    <recommendedName>
        <fullName evidence="6">C4-dicarboxylate ABC transporter substrate-binding protein</fullName>
    </recommendedName>
</protein>
<sequence>MPGGISERGEGMMDRRTAILSGAASAALLSRPVRAQGDELRLLTGWDDRSEVVIQVVDPLMVALLAGAGQGMSVRRFGPETIPPFEQLDPVGRGVFDLLFTNGAYHYNQSAVAMAVEAFDVTPRTLRESGLWDYVDDHYRRFGLKLLAYLVDPNGYNLILKEPLTDTALAGRRIRGTPVYHPLIEALGGAPVVLPASEIYPALERGVVDGAAWPLVGPYGFRWFEVSRYLMRPAFGRVGYPVFISLARWEALPQAQRDGLVQAGADFERSVGAIFDAMIATEEAALVGEGMGVTRLDEARVATIATAWSEGVLGLAGQQSPDEVAEMTEIGRGAGLLP</sequence>
<dbReference type="OrthoDB" id="6073716at2"/>
<name>A0A4Q9G180_9RHOB</name>
<gene>
    <name evidence="4" type="ORF">EYE42_15570</name>
</gene>
<keyword evidence="5" id="KW-1185">Reference proteome</keyword>
<keyword evidence="2" id="KW-0732">Signal</keyword>
<dbReference type="InterPro" id="IPR038404">
    <property type="entry name" value="TRAP_DctP_sf"/>
</dbReference>
<evidence type="ECO:0008006" key="6">
    <source>
        <dbReference type="Google" id="ProtNLM"/>
    </source>
</evidence>
<dbReference type="PANTHER" id="PTHR33376">
    <property type="match status" value="1"/>
</dbReference>
<dbReference type="Gene3D" id="3.40.190.170">
    <property type="entry name" value="Bacterial extracellular solute-binding protein, family 7"/>
    <property type="match status" value="1"/>
</dbReference>
<comment type="subcellular location">
    <subcellularLocation>
        <location evidence="1">Periplasm</location>
    </subcellularLocation>
</comment>
<dbReference type="GO" id="GO:0055085">
    <property type="term" value="P:transmembrane transport"/>
    <property type="evidence" value="ECO:0007669"/>
    <property type="project" value="InterPro"/>
</dbReference>
<evidence type="ECO:0000256" key="2">
    <source>
        <dbReference type="ARBA" id="ARBA00022729"/>
    </source>
</evidence>
<comment type="caution">
    <text evidence="4">The sequence shown here is derived from an EMBL/GenBank/DDBJ whole genome shotgun (WGS) entry which is preliminary data.</text>
</comment>
<dbReference type="EMBL" id="SISK01000018">
    <property type="protein sequence ID" value="TBN36354.1"/>
    <property type="molecule type" value="Genomic_DNA"/>
</dbReference>
<evidence type="ECO:0000256" key="3">
    <source>
        <dbReference type="ARBA" id="ARBA00022764"/>
    </source>
</evidence>
<dbReference type="AlphaFoldDB" id="A0A4Q9G180"/>
<reference evidence="4 5" key="1">
    <citation type="submission" date="2019-02" db="EMBL/GenBank/DDBJ databases">
        <title>Paracoccus subflavus sp. nov., isolated from marine sediment of the Pacific Ocean.</title>
        <authorList>
            <person name="Zhang G."/>
        </authorList>
    </citation>
    <scope>NUCLEOTIDE SEQUENCE [LARGE SCALE GENOMIC DNA]</scope>
    <source>
        <strain evidence="4 5">GY0581</strain>
    </source>
</reference>
<evidence type="ECO:0000313" key="5">
    <source>
        <dbReference type="Proteomes" id="UP000293520"/>
    </source>
</evidence>
<organism evidence="4 5">
    <name type="scientific">Paracoccus subflavus</name>
    <dbReference type="NCBI Taxonomy" id="2528244"/>
    <lineage>
        <taxon>Bacteria</taxon>
        <taxon>Pseudomonadati</taxon>
        <taxon>Pseudomonadota</taxon>
        <taxon>Alphaproteobacteria</taxon>
        <taxon>Rhodobacterales</taxon>
        <taxon>Paracoccaceae</taxon>
        <taxon>Paracoccus</taxon>
    </lineage>
</organism>
<dbReference type="NCBIfam" id="NF037995">
    <property type="entry name" value="TRAP_S1"/>
    <property type="match status" value="1"/>
</dbReference>
<dbReference type="GO" id="GO:0042597">
    <property type="term" value="C:periplasmic space"/>
    <property type="evidence" value="ECO:0007669"/>
    <property type="project" value="UniProtKB-SubCell"/>
</dbReference>
<dbReference type="Pfam" id="PF03480">
    <property type="entry name" value="DctP"/>
    <property type="match status" value="1"/>
</dbReference>
<dbReference type="PANTHER" id="PTHR33376:SF5">
    <property type="entry name" value="EXTRACYTOPLASMIC SOLUTE RECEPTOR PROTEIN"/>
    <property type="match status" value="1"/>
</dbReference>
<dbReference type="Proteomes" id="UP000293520">
    <property type="component" value="Unassembled WGS sequence"/>
</dbReference>
<keyword evidence="3" id="KW-0574">Periplasm</keyword>